<evidence type="ECO:0000256" key="5">
    <source>
        <dbReference type="ARBA" id="ARBA00022705"/>
    </source>
</evidence>
<feature type="domain" description="DNA polymerase III delta N-terminal" evidence="9">
    <location>
        <begin position="23"/>
        <end position="126"/>
    </location>
</feature>
<dbReference type="PANTHER" id="PTHR34388:SF1">
    <property type="entry name" value="DNA POLYMERASE III SUBUNIT DELTA"/>
    <property type="match status" value="1"/>
</dbReference>
<evidence type="ECO:0000256" key="8">
    <source>
        <dbReference type="ARBA" id="ARBA00049244"/>
    </source>
</evidence>
<dbReference type="InterPro" id="IPR010372">
    <property type="entry name" value="DNA_pol3_delta_N"/>
</dbReference>
<dbReference type="Gene3D" id="3.40.50.300">
    <property type="entry name" value="P-loop containing nucleotide triphosphate hydrolases"/>
    <property type="match status" value="1"/>
</dbReference>
<protein>
    <recommendedName>
        <fullName evidence="2">DNA polymerase III subunit delta</fullName>
        <ecNumber evidence="1">2.7.7.7</ecNumber>
    </recommendedName>
</protein>
<sequence>MEIKPAVINNFIKSPTAGLRVILVYGPDRGMVAERTRALVKHYAGSLDDAFNISRMNGADITGDNSPLFDEYFSIPMFGGNKTLWLFDDGTQIHKQINNLLAEKKDGNILIIEGRDLKKSSALVKACIKSKIAASLPCYQDNLRDVGQLVRDMLAEHNLKISANNLLYLQSLLGTDRALTRSEINKLITYCLKQDEITEADITECLTGDAAKFSFDKLLDAICTGQAKAADHELTHFISSGDHPVMIFAIIRNHFNMLHAASYGLSQGKSPDNIIQSMRPPVFFNRKAAITSQIRKWSLTKCDLAQTLIATADIDSRMTAPLSKDILNRLVTRLSLMANR</sequence>
<dbReference type="PANTHER" id="PTHR34388">
    <property type="entry name" value="DNA POLYMERASE III SUBUNIT DELTA"/>
    <property type="match status" value="1"/>
</dbReference>
<dbReference type="GO" id="GO:0009360">
    <property type="term" value="C:DNA polymerase III complex"/>
    <property type="evidence" value="ECO:0007669"/>
    <property type="project" value="InterPro"/>
</dbReference>
<evidence type="ECO:0000256" key="7">
    <source>
        <dbReference type="ARBA" id="ARBA00034754"/>
    </source>
</evidence>
<evidence type="ECO:0000259" key="9">
    <source>
        <dbReference type="Pfam" id="PF06144"/>
    </source>
</evidence>
<evidence type="ECO:0000256" key="3">
    <source>
        <dbReference type="ARBA" id="ARBA00022679"/>
    </source>
</evidence>
<dbReference type="InterPro" id="IPR005790">
    <property type="entry name" value="DNA_polIII_delta"/>
</dbReference>
<proteinExistence type="inferred from homology"/>
<evidence type="ECO:0000256" key="2">
    <source>
        <dbReference type="ARBA" id="ARBA00017703"/>
    </source>
</evidence>
<keyword evidence="5" id="KW-0235">DNA replication</keyword>
<accession>A0A2A4YTT5</accession>
<dbReference type="GO" id="GO:0006261">
    <property type="term" value="P:DNA-templated DNA replication"/>
    <property type="evidence" value="ECO:0007669"/>
    <property type="project" value="TreeGrafter"/>
</dbReference>
<dbReference type="GO" id="GO:0003677">
    <property type="term" value="F:DNA binding"/>
    <property type="evidence" value="ECO:0007669"/>
    <property type="project" value="InterPro"/>
</dbReference>
<keyword evidence="6" id="KW-0239">DNA-directed DNA polymerase</keyword>
<comment type="catalytic activity">
    <reaction evidence="8">
        <text>DNA(n) + a 2'-deoxyribonucleoside 5'-triphosphate = DNA(n+1) + diphosphate</text>
        <dbReference type="Rhea" id="RHEA:22508"/>
        <dbReference type="Rhea" id="RHEA-COMP:17339"/>
        <dbReference type="Rhea" id="RHEA-COMP:17340"/>
        <dbReference type="ChEBI" id="CHEBI:33019"/>
        <dbReference type="ChEBI" id="CHEBI:61560"/>
        <dbReference type="ChEBI" id="CHEBI:173112"/>
        <dbReference type="EC" id="2.7.7.7"/>
    </reaction>
</comment>
<evidence type="ECO:0000256" key="1">
    <source>
        <dbReference type="ARBA" id="ARBA00012417"/>
    </source>
</evidence>
<dbReference type="Gene3D" id="1.10.8.60">
    <property type="match status" value="1"/>
</dbReference>
<dbReference type="Gene3D" id="1.20.272.10">
    <property type="match status" value="1"/>
</dbReference>
<dbReference type="NCBIfam" id="TIGR01128">
    <property type="entry name" value="holA"/>
    <property type="match status" value="1"/>
</dbReference>
<dbReference type="AlphaFoldDB" id="A0A2A4YTT5"/>
<evidence type="ECO:0000313" key="10">
    <source>
        <dbReference type="EMBL" id="PCI97727.1"/>
    </source>
</evidence>
<keyword evidence="4" id="KW-0548">Nucleotidyltransferase</keyword>
<comment type="similarity">
    <text evidence="7">Belongs to the DNA polymerase HolA subunit family.</text>
</comment>
<dbReference type="EC" id="2.7.7.7" evidence="1"/>
<organism evidence="10">
    <name type="scientific">OCS116 cluster bacterium</name>
    <dbReference type="NCBI Taxonomy" id="2030921"/>
    <lineage>
        <taxon>Bacteria</taxon>
        <taxon>Pseudomonadati</taxon>
        <taxon>Pseudomonadota</taxon>
        <taxon>Alphaproteobacteria</taxon>
        <taxon>OCS116 cluster</taxon>
    </lineage>
</organism>
<dbReference type="InterPro" id="IPR008921">
    <property type="entry name" value="DNA_pol3_clamp-load_cplx_C"/>
</dbReference>
<dbReference type="EMBL" id="NVUS01000027">
    <property type="protein sequence ID" value="PCI97727.1"/>
    <property type="molecule type" value="Genomic_DNA"/>
</dbReference>
<evidence type="ECO:0000256" key="4">
    <source>
        <dbReference type="ARBA" id="ARBA00022695"/>
    </source>
</evidence>
<dbReference type="SUPFAM" id="SSF52540">
    <property type="entry name" value="P-loop containing nucleoside triphosphate hydrolases"/>
    <property type="match status" value="1"/>
</dbReference>
<dbReference type="SUPFAM" id="SSF48019">
    <property type="entry name" value="post-AAA+ oligomerization domain-like"/>
    <property type="match status" value="1"/>
</dbReference>
<comment type="caution">
    <text evidence="10">The sequence shown here is derived from an EMBL/GenBank/DDBJ whole genome shotgun (WGS) entry which is preliminary data.</text>
</comment>
<dbReference type="GO" id="GO:0003887">
    <property type="term" value="F:DNA-directed DNA polymerase activity"/>
    <property type="evidence" value="ECO:0007669"/>
    <property type="project" value="UniProtKB-KW"/>
</dbReference>
<gene>
    <name evidence="10" type="ORF">COB13_15125</name>
</gene>
<reference evidence="10" key="2">
    <citation type="journal article" date="2018" name="ISME J.">
        <title>A dynamic microbial community with high functional redundancy inhabits the cold, oxic subseafloor aquifer.</title>
        <authorList>
            <person name="Tully B.J."/>
            <person name="Wheat C.G."/>
            <person name="Glazer B.T."/>
            <person name="Huber J.A."/>
        </authorList>
    </citation>
    <scope>NUCLEOTIDE SEQUENCE</scope>
    <source>
        <strain evidence="10">NORP83</strain>
    </source>
</reference>
<dbReference type="InterPro" id="IPR027417">
    <property type="entry name" value="P-loop_NTPase"/>
</dbReference>
<reference key="1">
    <citation type="submission" date="2017-08" db="EMBL/GenBank/DDBJ databases">
        <title>A dynamic microbial community with high functional redundancy inhabits the cold, oxic subseafloor aquifer.</title>
        <authorList>
            <person name="Tully B.J."/>
            <person name="Wheat C.G."/>
            <person name="Glazer B.T."/>
            <person name="Huber J.A."/>
        </authorList>
    </citation>
    <scope>NUCLEOTIDE SEQUENCE [LARGE SCALE GENOMIC DNA]</scope>
</reference>
<name>A0A2A4YTT5_9PROT</name>
<dbReference type="Pfam" id="PF06144">
    <property type="entry name" value="DNA_pol3_delta"/>
    <property type="match status" value="1"/>
</dbReference>
<evidence type="ECO:0000256" key="6">
    <source>
        <dbReference type="ARBA" id="ARBA00022932"/>
    </source>
</evidence>
<keyword evidence="3" id="KW-0808">Transferase</keyword>